<dbReference type="EMBL" id="CP017269">
    <property type="protein sequence ID" value="AOT68870.1"/>
    <property type="molecule type" value="Genomic_DNA"/>
</dbReference>
<organism evidence="15 16">
    <name type="scientific">Geosporobacter ferrireducens</name>
    <dbReference type="NCBI Taxonomy" id="1424294"/>
    <lineage>
        <taxon>Bacteria</taxon>
        <taxon>Bacillati</taxon>
        <taxon>Bacillota</taxon>
        <taxon>Clostridia</taxon>
        <taxon>Peptostreptococcales</taxon>
        <taxon>Thermotaleaceae</taxon>
        <taxon>Geosporobacter</taxon>
    </lineage>
</organism>
<dbReference type="Gene3D" id="3.40.630.10">
    <property type="entry name" value="Zn peptidases"/>
    <property type="match status" value="1"/>
</dbReference>
<feature type="active site" description="Proton acceptor" evidence="11 12">
    <location>
        <position position="175"/>
    </location>
</feature>
<feature type="binding site" evidence="11 13">
    <location>
        <position position="198"/>
    </location>
    <ligand>
        <name>Zn(2+)</name>
        <dbReference type="ChEBI" id="CHEBI:29105"/>
        <label>1</label>
    </ligand>
</feature>
<dbReference type="NCBIfam" id="TIGR01882">
    <property type="entry name" value="peptidase-T"/>
    <property type="match status" value="1"/>
</dbReference>
<dbReference type="RefSeq" id="WP_069974436.1">
    <property type="nucleotide sequence ID" value="NZ_VENK01000007.1"/>
</dbReference>
<dbReference type="SUPFAM" id="SSF55031">
    <property type="entry name" value="Bacterial exopeptidase dimerisation domain"/>
    <property type="match status" value="1"/>
</dbReference>
<dbReference type="Proteomes" id="UP000095743">
    <property type="component" value="Chromosome"/>
</dbReference>
<feature type="binding site" evidence="11 13">
    <location>
        <position position="141"/>
    </location>
    <ligand>
        <name>Zn(2+)</name>
        <dbReference type="ChEBI" id="CHEBI:29105"/>
        <label>2</label>
    </ligand>
</feature>
<dbReference type="GO" id="GO:0043171">
    <property type="term" value="P:peptide catabolic process"/>
    <property type="evidence" value="ECO:0007669"/>
    <property type="project" value="UniProtKB-UniRule"/>
</dbReference>
<evidence type="ECO:0000256" key="2">
    <source>
        <dbReference type="ARBA" id="ARBA00004496"/>
    </source>
</evidence>
<dbReference type="Pfam" id="PF07687">
    <property type="entry name" value="M20_dimer"/>
    <property type="match status" value="1"/>
</dbReference>
<dbReference type="HAMAP" id="MF_00550">
    <property type="entry name" value="Aminopeptidase_M20"/>
    <property type="match status" value="1"/>
</dbReference>
<evidence type="ECO:0000256" key="11">
    <source>
        <dbReference type="HAMAP-Rule" id="MF_00550"/>
    </source>
</evidence>
<dbReference type="PROSITE" id="PS00758">
    <property type="entry name" value="ARGE_DAPE_CPG2_1"/>
    <property type="match status" value="1"/>
</dbReference>
<dbReference type="GO" id="GO:0006508">
    <property type="term" value="P:proteolysis"/>
    <property type="evidence" value="ECO:0007669"/>
    <property type="project" value="UniProtKB-UniRule"/>
</dbReference>
<dbReference type="FunFam" id="3.30.70.360:FF:000002">
    <property type="entry name" value="Peptidase T"/>
    <property type="match status" value="1"/>
</dbReference>
<keyword evidence="4 11" id="KW-0031">Aminopeptidase</keyword>
<keyword evidence="9 11" id="KW-0862">Zinc</keyword>
<feature type="domain" description="Peptidase M20 dimerisation" evidence="14">
    <location>
        <begin position="207"/>
        <end position="310"/>
    </location>
</feature>
<dbReference type="InterPro" id="IPR011650">
    <property type="entry name" value="Peptidase_M20_dimer"/>
</dbReference>
<evidence type="ECO:0000313" key="15">
    <source>
        <dbReference type="EMBL" id="AOT68870.1"/>
    </source>
</evidence>
<evidence type="ECO:0000256" key="10">
    <source>
        <dbReference type="ARBA" id="ARBA00023049"/>
    </source>
</evidence>
<feature type="binding site" evidence="11 13">
    <location>
        <position position="141"/>
    </location>
    <ligand>
        <name>Zn(2+)</name>
        <dbReference type="ChEBI" id="CHEBI:29105"/>
        <label>1</label>
    </ligand>
</feature>
<keyword evidence="10 11" id="KW-0482">Metalloprotease</keyword>
<comment type="catalytic activity">
    <reaction evidence="1 11">
        <text>Release of the N-terminal residue from a tripeptide.</text>
        <dbReference type="EC" id="3.4.11.4"/>
    </reaction>
</comment>
<dbReference type="Gene3D" id="3.30.70.360">
    <property type="match status" value="1"/>
</dbReference>
<dbReference type="PIRSF" id="PIRSF037215">
    <property type="entry name" value="Peptidase_M20B"/>
    <property type="match status" value="1"/>
</dbReference>
<name>A0A1D8GD83_9FIRM</name>
<comment type="function">
    <text evidence="11">Cleaves the N-terminal amino acid of tripeptides.</text>
</comment>
<keyword evidence="16" id="KW-1185">Reference proteome</keyword>
<feature type="active site" evidence="11 12">
    <location>
        <position position="80"/>
    </location>
</feature>
<dbReference type="SUPFAM" id="SSF53187">
    <property type="entry name" value="Zn-dependent exopeptidases"/>
    <property type="match status" value="1"/>
</dbReference>
<evidence type="ECO:0000256" key="5">
    <source>
        <dbReference type="ARBA" id="ARBA00022490"/>
    </source>
</evidence>
<evidence type="ECO:0000313" key="16">
    <source>
        <dbReference type="Proteomes" id="UP000095743"/>
    </source>
</evidence>
<keyword evidence="8 11" id="KW-0378">Hydrolase</keyword>
<evidence type="ECO:0000256" key="8">
    <source>
        <dbReference type="ARBA" id="ARBA00022801"/>
    </source>
</evidence>
<comment type="similarity">
    <text evidence="3 11">Belongs to the peptidase M20B family.</text>
</comment>
<evidence type="ECO:0000256" key="3">
    <source>
        <dbReference type="ARBA" id="ARBA00009692"/>
    </source>
</evidence>
<dbReference type="KEGG" id="gfe:Gferi_04445"/>
<protein>
    <recommendedName>
        <fullName evidence="11">Peptidase T</fullName>
        <ecNumber evidence="11">3.4.11.4</ecNumber>
    </recommendedName>
    <alternativeName>
        <fullName evidence="11">Aminotripeptidase</fullName>
        <shortName evidence="11">Tripeptidase</shortName>
    </alternativeName>
    <alternativeName>
        <fullName evidence="11">Tripeptide aminopeptidase</fullName>
    </alternativeName>
</protein>
<dbReference type="Pfam" id="PF01546">
    <property type="entry name" value="Peptidase_M20"/>
    <property type="match status" value="1"/>
</dbReference>
<comment type="cofactor">
    <cofactor evidence="11 13">
        <name>Zn(2+)</name>
        <dbReference type="ChEBI" id="CHEBI:29105"/>
    </cofactor>
    <text evidence="11 13">Binds 2 Zn(2+) ions per subunit.</text>
</comment>
<gene>
    <name evidence="11" type="primary">pepT</name>
    <name evidence="15" type="ORF">Gferi_04445</name>
</gene>
<keyword evidence="6 11" id="KW-0645">Protease</keyword>
<dbReference type="GO" id="GO:0045148">
    <property type="term" value="F:tripeptide aminopeptidase activity"/>
    <property type="evidence" value="ECO:0007669"/>
    <property type="project" value="UniProtKB-UniRule"/>
</dbReference>
<feature type="binding site" evidence="11 13">
    <location>
        <position position="380"/>
    </location>
    <ligand>
        <name>Zn(2+)</name>
        <dbReference type="ChEBI" id="CHEBI:29105"/>
        <label>2</label>
    </ligand>
</feature>
<dbReference type="NCBIfam" id="NF009920">
    <property type="entry name" value="PRK13381.1"/>
    <property type="match status" value="1"/>
</dbReference>
<proteinExistence type="inferred from homology"/>
<dbReference type="PANTHER" id="PTHR42994">
    <property type="entry name" value="PEPTIDASE T"/>
    <property type="match status" value="1"/>
</dbReference>
<dbReference type="PROSITE" id="PS00759">
    <property type="entry name" value="ARGE_DAPE_CPG2_2"/>
    <property type="match status" value="1"/>
</dbReference>
<evidence type="ECO:0000259" key="14">
    <source>
        <dbReference type="Pfam" id="PF07687"/>
    </source>
</evidence>
<dbReference type="AlphaFoldDB" id="A0A1D8GD83"/>
<dbReference type="PANTHER" id="PTHR42994:SF1">
    <property type="entry name" value="PEPTIDASE T"/>
    <property type="match status" value="1"/>
</dbReference>
<keyword evidence="5 11" id="KW-0963">Cytoplasm</keyword>
<keyword evidence="7 11" id="KW-0479">Metal-binding</keyword>
<dbReference type="InterPro" id="IPR001261">
    <property type="entry name" value="ArgE/DapE_CS"/>
</dbReference>
<reference evidence="15 16" key="1">
    <citation type="submission" date="2016-09" db="EMBL/GenBank/DDBJ databases">
        <title>Genomic analysis reveals versatility of anaerobic energy metabolism of Geosporobacter ferrireducens IRF9 of phylum Firmicutes.</title>
        <authorList>
            <person name="Kim S.-J."/>
        </authorList>
    </citation>
    <scope>NUCLEOTIDE SEQUENCE [LARGE SCALE GENOMIC DNA]</scope>
    <source>
        <strain evidence="15 16">IRF9</strain>
    </source>
</reference>
<evidence type="ECO:0000256" key="1">
    <source>
        <dbReference type="ARBA" id="ARBA00000870"/>
    </source>
</evidence>
<dbReference type="InterPro" id="IPR036264">
    <property type="entry name" value="Bact_exopeptidase_dim_dom"/>
</dbReference>
<dbReference type="NCBIfam" id="NF003976">
    <property type="entry name" value="PRK05469.1"/>
    <property type="match status" value="1"/>
</dbReference>
<comment type="subcellular location">
    <subcellularLocation>
        <location evidence="2 11">Cytoplasm</location>
    </subcellularLocation>
</comment>
<sequence>MENVMDRFLRYVQYDTKSDETGKNCPSTEKQKVFGELLVTELQAIGLHEVSMDENGYVMATLPGNVDKEVPVIGFIAHMDTSPDFSGENVKARVVKDYDGKDIMLNEEENIMLSPTDFPELRDYIGKDLITTDGTTLLGADNKAGIAEIITAAEFLIQHPEIPHGTIKIGFTPDEEIGRGADLFDVNKFGARYAYTVDGGPIGELEYENFNAAGAKITIRGRNVHPGSAKNKMINSMLIAVELAAMLPQKETPAHTEGYEGFYHLTSLNGDVEQTKMSYIIREFDTEKFTDRKRIMQDAVDQLNQKYGENTVVLELKDQYYNMREKIEAVKHVVDAAYEAMKAVGVEPMITPVRGGTDGAKLSYMGLPTPNIFTGGHNFHGRYEYIPTFTMEKAVEVIVKIAEIYSRKG</sequence>
<dbReference type="CDD" id="cd03892">
    <property type="entry name" value="M20_peptT"/>
    <property type="match status" value="1"/>
</dbReference>
<dbReference type="GO" id="GO:0008237">
    <property type="term" value="F:metallopeptidase activity"/>
    <property type="evidence" value="ECO:0007669"/>
    <property type="project" value="UniProtKB-KW"/>
</dbReference>
<evidence type="ECO:0000256" key="7">
    <source>
        <dbReference type="ARBA" id="ARBA00022723"/>
    </source>
</evidence>
<feature type="binding site" evidence="11 13">
    <location>
        <position position="78"/>
    </location>
    <ligand>
        <name>Zn(2+)</name>
        <dbReference type="ChEBI" id="CHEBI:29105"/>
        <label>1</label>
    </ligand>
</feature>
<evidence type="ECO:0000256" key="12">
    <source>
        <dbReference type="PIRSR" id="PIRSR037215-1"/>
    </source>
</evidence>
<dbReference type="STRING" id="1424294.Gferi_04445"/>
<feature type="binding site" evidence="11 13">
    <location>
        <position position="176"/>
    </location>
    <ligand>
        <name>Zn(2+)</name>
        <dbReference type="ChEBI" id="CHEBI:29105"/>
        <label>2</label>
    </ligand>
</feature>
<evidence type="ECO:0000256" key="4">
    <source>
        <dbReference type="ARBA" id="ARBA00022438"/>
    </source>
</evidence>
<accession>A0A1D8GD83</accession>
<dbReference type="GO" id="GO:0005829">
    <property type="term" value="C:cytosol"/>
    <property type="evidence" value="ECO:0007669"/>
    <property type="project" value="TreeGrafter"/>
</dbReference>
<evidence type="ECO:0000256" key="6">
    <source>
        <dbReference type="ARBA" id="ARBA00022670"/>
    </source>
</evidence>
<dbReference type="InterPro" id="IPR010161">
    <property type="entry name" value="Peptidase_M20B"/>
</dbReference>
<evidence type="ECO:0000256" key="13">
    <source>
        <dbReference type="PIRSR" id="PIRSR037215-2"/>
    </source>
</evidence>
<evidence type="ECO:0000256" key="9">
    <source>
        <dbReference type="ARBA" id="ARBA00022833"/>
    </source>
</evidence>
<dbReference type="OrthoDB" id="9804934at2"/>
<dbReference type="GO" id="GO:0008270">
    <property type="term" value="F:zinc ion binding"/>
    <property type="evidence" value="ECO:0007669"/>
    <property type="project" value="UniProtKB-UniRule"/>
</dbReference>
<dbReference type="EC" id="3.4.11.4" evidence="11"/>
<dbReference type="InterPro" id="IPR002933">
    <property type="entry name" value="Peptidase_M20"/>
</dbReference>